<evidence type="ECO:0000256" key="1">
    <source>
        <dbReference type="ARBA" id="ARBA00009477"/>
    </source>
</evidence>
<evidence type="ECO:0000313" key="6">
    <source>
        <dbReference type="Proteomes" id="UP001155077"/>
    </source>
</evidence>
<feature type="region of interest" description="Disordered" evidence="2">
    <location>
        <begin position="383"/>
        <end position="402"/>
    </location>
</feature>
<dbReference type="RefSeq" id="WP_252110386.1">
    <property type="nucleotide sequence ID" value="NZ_JAMSCK010000001.1"/>
</dbReference>
<reference evidence="5" key="1">
    <citation type="submission" date="2022-06" db="EMBL/GenBank/DDBJ databases">
        <title>Gramella sediminis sp. nov., isolated from deep-sea sediment of the Indian Ocean.</title>
        <authorList>
            <person name="Yang L."/>
        </authorList>
    </citation>
    <scope>NUCLEOTIDE SEQUENCE</scope>
    <source>
        <strain evidence="5">HMD3159</strain>
    </source>
</reference>
<dbReference type="SUPFAM" id="SSF111369">
    <property type="entry name" value="HlyD-like secretion proteins"/>
    <property type="match status" value="1"/>
</dbReference>
<keyword evidence="3" id="KW-0472">Membrane</keyword>
<dbReference type="Proteomes" id="UP001155077">
    <property type="component" value="Unassembled WGS sequence"/>
</dbReference>
<feature type="transmembrane region" description="Helical" evidence="3">
    <location>
        <begin position="7"/>
        <end position="26"/>
    </location>
</feature>
<comment type="similarity">
    <text evidence="1">Belongs to the membrane fusion protein (MFP) (TC 8.A.1) family.</text>
</comment>
<dbReference type="PANTHER" id="PTHR30469">
    <property type="entry name" value="MULTIDRUG RESISTANCE PROTEIN MDTA"/>
    <property type="match status" value="1"/>
</dbReference>
<gene>
    <name evidence="5" type="ORF">NE848_01175</name>
</gene>
<protein>
    <submittedName>
        <fullName evidence="5">Efflux RND transporter periplasmic adaptor subunit</fullName>
    </submittedName>
</protein>
<evidence type="ECO:0000259" key="4">
    <source>
        <dbReference type="Pfam" id="PF25917"/>
    </source>
</evidence>
<dbReference type="EMBL" id="JAMSCK010000001">
    <property type="protein sequence ID" value="MCM8567976.1"/>
    <property type="molecule type" value="Genomic_DNA"/>
</dbReference>
<comment type="caution">
    <text evidence="5">The sequence shown here is derived from an EMBL/GenBank/DDBJ whole genome shotgun (WGS) entry which is preliminary data.</text>
</comment>
<evidence type="ECO:0000313" key="5">
    <source>
        <dbReference type="EMBL" id="MCM8567976.1"/>
    </source>
</evidence>
<dbReference type="Gene3D" id="2.40.50.100">
    <property type="match status" value="1"/>
</dbReference>
<feature type="compositionally biased region" description="Polar residues" evidence="2">
    <location>
        <begin position="383"/>
        <end position="395"/>
    </location>
</feature>
<dbReference type="Gene3D" id="2.40.30.170">
    <property type="match status" value="1"/>
</dbReference>
<sequence length="402" mass="44678">MKTRKILMICGIILLAAIAVTLLIFMTEPKAQQEGATKQMAMLVEVVNVEKGDFIPVIQATGTVQPVEDVIISPLVNGQVVRRDPAFVPGGFVKKGEILLQIDPSDYRNALELRKSELLQAETDLEMEMGRQEVAEKDLELVGRDSLSPKQRSLVLREPQLNAVKADIKAARAAVQQAETNLYRTTLRAPFDAHILDQNVTVGSQVAPGDNLGRLVGTEYYWVTLTVPVSQLKWLNFPDSENETGSMVKIRNQTAWPEDSYRLGYLDKQVGALDEQTRLARILIKVPDPLVQDTKEDLPTLMIGTFVEANIEAKEIKDVIRINRNHIRNNQTVWVMDQDELSIRKVEIILTDSDYAYIGKGLEDGEKIVTTNLSTVTEGIKLRTQSSDSNSNPGSATKAGEE</sequence>
<dbReference type="InterPro" id="IPR006143">
    <property type="entry name" value="RND_pump_MFP"/>
</dbReference>
<proteinExistence type="inferred from homology"/>
<feature type="domain" description="Multidrug resistance protein MdtA-like barrel-sandwich hybrid" evidence="4">
    <location>
        <begin position="70"/>
        <end position="213"/>
    </location>
</feature>
<keyword evidence="3" id="KW-1133">Transmembrane helix</keyword>
<dbReference type="Gene3D" id="1.10.287.470">
    <property type="entry name" value="Helix hairpin bin"/>
    <property type="match status" value="1"/>
</dbReference>
<dbReference type="Pfam" id="PF25917">
    <property type="entry name" value="BSH_RND"/>
    <property type="match status" value="1"/>
</dbReference>
<accession>A0ABT0YWZ4</accession>
<dbReference type="InterPro" id="IPR058625">
    <property type="entry name" value="MdtA-like_BSH"/>
</dbReference>
<name>A0ABT0YWZ4_9FLAO</name>
<keyword evidence="6" id="KW-1185">Reference proteome</keyword>
<evidence type="ECO:0000256" key="2">
    <source>
        <dbReference type="SAM" id="MobiDB-lite"/>
    </source>
</evidence>
<keyword evidence="3" id="KW-0812">Transmembrane</keyword>
<dbReference type="NCBIfam" id="TIGR01730">
    <property type="entry name" value="RND_mfp"/>
    <property type="match status" value="1"/>
</dbReference>
<organism evidence="5 6">
    <name type="scientific">Gramella jeungdoensis</name>
    <dbReference type="NCBI Taxonomy" id="708091"/>
    <lineage>
        <taxon>Bacteria</taxon>
        <taxon>Pseudomonadati</taxon>
        <taxon>Bacteroidota</taxon>
        <taxon>Flavobacteriia</taxon>
        <taxon>Flavobacteriales</taxon>
        <taxon>Flavobacteriaceae</taxon>
        <taxon>Christiangramia</taxon>
    </lineage>
</organism>
<evidence type="ECO:0000256" key="3">
    <source>
        <dbReference type="SAM" id="Phobius"/>
    </source>
</evidence>
<dbReference type="Gene3D" id="2.40.420.20">
    <property type="match status" value="1"/>
</dbReference>